<evidence type="ECO:0000313" key="1">
    <source>
        <dbReference type="EMBL" id="MCH6472313.1"/>
    </source>
</evidence>
<sequence>MGGLGLVADARRLGASRGGGAAALWRMSAVADERALFWRQSSREQARVIGLLPQACFLPPEGVESGWWKIDAVIDFVTLRGLDRVVWLDGELPTYDPRLGVTYREAAEDALADAGITPFLFAPDPSLGLTVGLAELVEDFAARRLWSLPSYRLSVPAFEAAV</sequence>
<evidence type="ECO:0008006" key="3">
    <source>
        <dbReference type="Google" id="ProtNLM"/>
    </source>
</evidence>
<dbReference type="RefSeq" id="WP_241056209.1">
    <property type="nucleotide sequence ID" value="NZ_JAKZBV010000001.1"/>
</dbReference>
<comment type="caution">
    <text evidence="1">The sequence shown here is derived from an EMBL/GenBank/DDBJ whole genome shotgun (WGS) entry which is preliminary data.</text>
</comment>
<protein>
    <recommendedName>
        <fullName evidence="3">DUF2064 domain-containing protein</fullName>
    </recommendedName>
</protein>
<keyword evidence="2" id="KW-1185">Reference proteome</keyword>
<gene>
    <name evidence="1" type="ORF">L0M17_20490</name>
</gene>
<evidence type="ECO:0000313" key="2">
    <source>
        <dbReference type="Proteomes" id="UP001202922"/>
    </source>
</evidence>
<dbReference type="Proteomes" id="UP001202922">
    <property type="component" value="Unassembled WGS sequence"/>
</dbReference>
<accession>A0ABS9U6I6</accession>
<name>A0ABS9U6I6_9MICC</name>
<proteinExistence type="predicted"/>
<dbReference type="EMBL" id="JAKZBV010000001">
    <property type="protein sequence ID" value="MCH6472313.1"/>
    <property type="molecule type" value="Genomic_DNA"/>
</dbReference>
<reference evidence="1 2" key="1">
    <citation type="submission" date="2022-03" db="EMBL/GenBank/DDBJ databases">
        <title>Sinomonas sp. isolated from a soil.</title>
        <authorList>
            <person name="Han J."/>
            <person name="Kim D.-U."/>
        </authorList>
    </citation>
    <scope>NUCLEOTIDE SEQUENCE [LARGE SCALE GENOMIC DNA]</scope>
    <source>
        <strain evidence="1 2">5-5</strain>
    </source>
</reference>
<organism evidence="1 2">
    <name type="scientific">Sinomonas terrae</name>
    <dbReference type="NCBI Taxonomy" id="2908838"/>
    <lineage>
        <taxon>Bacteria</taxon>
        <taxon>Bacillati</taxon>
        <taxon>Actinomycetota</taxon>
        <taxon>Actinomycetes</taxon>
        <taxon>Micrococcales</taxon>
        <taxon>Micrococcaceae</taxon>
        <taxon>Sinomonas</taxon>
    </lineage>
</organism>